<dbReference type="EMBL" id="JBHILM010000009">
    <property type="protein sequence ID" value="MFB5681256.1"/>
    <property type="molecule type" value="Genomic_DNA"/>
</dbReference>
<evidence type="ECO:0000313" key="2">
    <source>
        <dbReference type="Proteomes" id="UP001580407"/>
    </source>
</evidence>
<sequence length="41" mass="4466">MALTGANRGEGFGRTRRLGLGRLLHTITDPFSGLLREKIAL</sequence>
<evidence type="ECO:0000313" key="1">
    <source>
        <dbReference type="EMBL" id="MFB5681256.1"/>
    </source>
</evidence>
<comment type="caution">
    <text evidence="1">The sequence shown here is derived from an EMBL/GenBank/DDBJ whole genome shotgun (WGS) entry which is preliminary data.</text>
</comment>
<reference evidence="1 2" key="1">
    <citation type="submission" date="2024-09" db="EMBL/GenBank/DDBJ databases">
        <authorList>
            <person name="Ruan L."/>
        </authorList>
    </citation>
    <scope>NUCLEOTIDE SEQUENCE [LARGE SCALE GENOMIC DNA]</scope>
    <source>
        <strain evidence="1 2">D33</strain>
    </source>
</reference>
<dbReference type="RefSeq" id="WP_375525042.1">
    <property type="nucleotide sequence ID" value="NZ_JBHILM010000009.1"/>
</dbReference>
<accession>A0ABV5B6D9</accession>
<protein>
    <submittedName>
        <fullName evidence="1">Uncharacterized protein</fullName>
    </submittedName>
</protein>
<keyword evidence="2" id="KW-1185">Reference proteome</keyword>
<dbReference type="Proteomes" id="UP001580407">
    <property type="component" value="Unassembled WGS sequence"/>
</dbReference>
<proteinExistence type="predicted"/>
<name>A0ABV5B6D9_9BACL</name>
<gene>
    <name evidence="1" type="ORF">ACE3NQ_10070</name>
</gene>
<organism evidence="1 2">
    <name type="scientific">Paenibacillus terreus</name>
    <dbReference type="NCBI Taxonomy" id="1387834"/>
    <lineage>
        <taxon>Bacteria</taxon>
        <taxon>Bacillati</taxon>
        <taxon>Bacillota</taxon>
        <taxon>Bacilli</taxon>
        <taxon>Bacillales</taxon>
        <taxon>Paenibacillaceae</taxon>
        <taxon>Paenibacillus</taxon>
    </lineage>
</organism>